<name>A0AAV3XW33_9GAST</name>
<keyword evidence="1" id="KW-0472">Membrane</keyword>
<dbReference type="Proteomes" id="UP000735302">
    <property type="component" value="Unassembled WGS sequence"/>
</dbReference>
<feature type="transmembrane region" description="Helical" evidence="1">
    <location>
        <begin position="34"/>
        <end position="54"/>
    </location>
</feature>
<reference evidence="2 3" key="1">
    <citation type="journal article" date="2021" name="Elife">
        <title>Chloroplast acquisition without the gene transfer in kleptoplastic sea slugs, Plakobranchus ocellatus.</title>
        <authorList>
            <person name="Maeda T."/>
            <person name="Takahashi S."/>
            <person name="Yoshida T."/>
            <person name="Shimamura S."/>
            <person name="Takaki Y."/>
            <person name="Nagai Y."/>
            <person name="Toyoda A."/>
            <person name="Suzuki Y."/>
            <person name="Arimoto A."/>
            <person name="Ishii H."/>
            <person name="Satoh N."/>
            <person name="Nishiyama T."/>
            <person name="Hasebe M."/>
            <person name="Maruyama T."/>
            <person name="Minagawa J."/>
            <person name="Obokata J."/>
            <person name="Shigenobu S."/>
        </authorList>
    </citation>
    <scope>NUCLEOTIDE SEQUENCE [LARGE SCALE GENOMIC DNA]</scope>
</reference>
<protein>
    <submittedName>
        <fullName evidence="2">Uncharacterized protein</fullName>
    </submittedName>
</protein>
<sequence>MVVVGVVVEAIVVLADMVGMVVVMVVAMSGIAGILMVVLAIVLHMVVLVVVMVFESLIAVEGENFLSLFQKDTSSNCTFPAKEDSPELLLQHQTFFTHWKAGITCKWMHRKALLRNAADENFAILVRHLLPVTNLPKVCQMTAD</sequence>
<evidence type="ECO:0000256" key="1">
    <source>
        <dbReference type="SAM" id="Phobius"/>
    </source>
</evidence>
<keyword evidence="1" id="KW-1133">Transmembrane helix</keyword>
<evidence type="ECO:0000313" key="2">
    <source>
        <dbReference type="EMBL" id="GFN74567.1"/>
    </source>
</evidence>
<dbReference type="AlphaFoldDB" id="A0AAV3XW33"/>
<proteinExistence type="predicted"/>
<dbReference type="EMBL" id="BLXT01000140">
    <property type="protein sequence ID" value="GFN74567.1"/>
    <property type="molecule type" value="Genomic_DNA"/>
</dbReference>
<evidence type="ECO:0000313" key="3">
    <source>
        <dbReference type="Proteomes" id="UP000735302"/>
    </source>
</evidence>
<keyword evidence="3" id="KW-1185">Reference proteome</keyword>
<accession>A0AAV3XW33</accession>
<keyword evidence="1" id="KW-0812">Transmembrane</keyword>
<feature type="transmembrane region" description="Helical" evidence="1">
    <location>
        <begin position="6"/>
        <end position="27"/>
    </location>
</feature>
<comment type="caution">
    <text evidence="2">The sequence shown here is derived from an EMBL/GenBank/DDBJ whole genome shotgun (WGS) entry which is preliminary data.</text>
</comment>
<organism evidence="2 3">
    <name type="scientific">Plakobranchus ocellatus</name>
    <dbReference type="NCBI Taxonomy" id="259542"/>
    <lineage>
        <taxon>Eukaryota</taxon>
        <taxon>Metazoa</taxon>
        <taxon>Spiralia</taxon>
        <taxon>Lophotrochozoa</taxon>
        <taxon>Mollusca</taxon>
        <taxon>Gastropoda</taxon>
        <taxon>Heterobranchia</taxon>
        <taxon>Euthyneura</taxon>
        <taxon>Panpulmonata</taxon>
        <taxon>Sacoglossa</taxon>
        <taxon>Placobranchoidea</taxon>
        <taxon>Plakobranchidae</taxon>
        <taxon>Plakobranchus</taxon>
    </lineage>
</organism>
<gene>
    <name evidence="2" type="ORF">PoB_000107300</name>
</gene>